<keyword evidence="4 6" id="KW-0808">Transferase</keyword>
<organism evidence="7 8">
    <name type="scientific">Methylobacterium isbiliense</name>
    <dbReference type="NCBI Taxonomy" id="315478"/>
    <lineage>
        <taxon>Bacteria</taxon>
        <taxon>Pseudomonadati</taxon>
        <taxon>Pseudomonadota</taxon>
        <taxon>Alphaproteobacteria</taxon>
        <taxon>Hyphomicrobiales</taxon>
        <taxon>Methylobacteriaceae</taxon>
        <taxon>Methylobacterium</taxon>
    </lineage>
</organism>
<reference evidence="7" key="2">
    <citation type="submission" date="2021-08" db="EMBL/GenBank/DDBJ databases">
        <authorList>
            <person name="Tani A."/>
            <person name="Ola A."/>
            <person name="Ogura Y."/>
            <person name="Katsura K."/>
            <person name="Hayashi T."/>
        </authorList>
    </citation>
    <scope>NUCLEOTIDE SEQUENCE</scope>
    <source>
        <strain evidence="7">DSM 17168</strain>
    </source>
</reference>
<dbReference type="Proteomes" id="UP001055153">
    <property type="component" value="Unassembled WGS sequence"/>
</dbReference>
<comment type="caution">
    <text evidence="6">Lacks conserved residue(s) required for the propagation of feature annotation.</text>
</comment>
<keyword evidence="1 6" id="KW-0963">Cytoplasm</keyword>
<evidence type="ECO:0000256" key="4">
    <source>
        <dbReference type="ARBA" id="ARBA00022679"/>
    </source>
</evidence>
<dbReference type="PIRSF" id="PIRSF003078">
    <property type="entry name" value="GidB"/>
    <property type="match status" value="1"/>
</dbReference>
<dbReference type="PANTHER" id="PTHR31760">
    <property type="entry name" value="S-ADENOSYL-L-METHIONINE-DEPENDENT METHYLTRANSFERASES SUPERFAMILY PROTEIN"/>
    <property type="match status" value="1"/>
</dbReference>
<protein>
    <recommendedName>
        <fullName evidence="6">Ribosomal RNA small subunit methyltransferase G</fullName>
        <ecNumber evidence="6">2.1.1.170</ecNumber>
    </recommendedName>
    <alternativeName>
        <fullName evidence="6">16S rRNA 7-methylguanosine methyltransferase</fullName>
        <shortName evidence="6">16S rRNA m7G methyltransferase</shortName>
    </alternativeName>
</protein>
<evidence type="ECO:0000313" key="7">
    <source>
        <dbReference type="EMBL" id="GJE03410.1"/>
    </source>
</evidence>
<evidence type="ECO:0000313" key="8">
    <source>
        <dbReference type="Proteomes" id="UP001055153"/>
    </source>
</evidence>
<keyword evidence="2 6" id="KW-0698">rRNA processing</keyword>
<dbReference type="SUPFAM" id="SSF53335">
    <property type="entry name" value="S-adenosyl-L-methionine-dependent methyltransferases"/>
    <property type="match status" value="1"/>
</dbReference>
<dbReference type="PANTHER" id="PTHR31760:SF0">
    <property type="entry name" value="S-ADENOSYL-L-METHIONINE-DEPENDENT METHYLTRANSFERASES SUPERFAMILY PROTEIN"/>
    <property type="match status" value="1"/>
</dbReference>
<evidence type="ECO:0000256" key="3">
    <source>
        <dbReference type="ARBA" id="ARBA00022603"/>
    </source>
</evidence>
<evidence type="ECO:0000256" key="1">
    <source>
        <dbReference type="ARBA" id="ARBA00022490"/>
    </source>
</evidence>
<dbReference type="GO" id="GO:0008168">
    <property type="term" value="F:methyltransferase activity"/>
    <property type="evidence" value="ECO:0007669"/>
    <property type="project" value="UniProtKB-KW"/>
</dbReference>
<dbReference type="NCBIfam" id="TIGR00138">
    <property type="entry name" value="rsmG_gidB"/>
    <property type="match status" value="1"/>
</dbReference>
<feature type="binding site" evidence="6">
    <location>
        <begin position="127"/>
        <end position="128"/>
    </location>
    <ligand>
        <name>S-adenosyl-L-methionine</name>
        <dbReference type="ChEBI" id="CHEBI:59789"/>
    </ligand>
</feature>
<sequence>MPFLRDRDAVLAQAGVSRETAARLDLYVAQLTRWQTVKNLVGPGTLPEVWNRHIADSLQLLDAAPAATRWLDLGSGAGIPGLILAIAGRERPGFHVDLVESNGRKGAFLQETARLTGAPARIHVARIEAVVATFTQAEVVCARALAPLPQLLSWTAPLLKNGVTGLFPKGREAAAELTAARETWTFEADVIPSRTDSAAGILRISSLSGPLS</sequence>
<dbReference type="GO" id="GO:0032259">
    <property type="term" value="P:methylation"/>
    <property type="evidence" value="ECO:0007669"/>
    <property type="project" value="UniProtKB-KW"/>
</dbReference>
<evidence type="ECO:0000256" key="6">
    <source>
        <dbReference type="HAMAP-Rule" id="MF_00074"/>
    </source>
</evidence>
<dbReference type="HAMAP" id="MF_00074">
    <property type="entry name" value="16SrRNA_methyltr_G"/>
    <property type="match status" value="1"/>
</dbReference>
<keyword evidence="8" id="KW-1185">Reference proteome</keyword>
<comment type="subcellular location">
    <subcellularLocation>
        <location evidence="6">Cytoplasm</location>
    </subcellularLocation>
</comment>
<dbReference type="Pfam" id="PF02527">
    <property type="entry name" value="GidB"/>
    <property type="match status" value="1"/>
</dbReference>
<evidence type="ECO:0000256" key="5">
    <source>
        <dbReference type="ARBA" id="ARBA00022691"/>
    </source>
</evidence>
<comment type="catalytic activity">
    <reaction evidence="6">
        <text>guanosine(527) in 16S rRNA + S-adenosyl-L-methionine = N(7)-methylguanosine(527) in 16S rRNA + S-adenosyl-L-homocysteine</text>
        <dbReference type="Rhea" id="RHEA:42732"/>
        <dbReference type="Rhea" id="RHEA-COMP:10209"/>
        <dbReference type="Rhea" id="RHEA-COMP:10210"/>
        <dbReference type="ChEBI" id="CHEBI:57856"/>
        <dbReference type="ChEBI" id="CHEBI:59789"/>
        <dbReference type="ChEBI" id="CHEBI:74269"/>
        <dbReference type="ChEBI" id="CHEBI:74480"/>
        <dbReference type="EC" id="2.1.1.170"/>
    </reaction>
</comment>
<comment type="function">
    <text evidence="6">Specifically methylates the N7 position of guanine in position 527 of 16S rRNA.</text>
</comment>
<dbReference type="RefSeq" id="WP_238240806.1">
    <property type="nucleotide sequence ID" value="NZ_BPQQ01000075.1"/>
</dbReference>
<feature type="binding site" evidence="6">
    <location>
        <position position="143"/>
    </location>
    <ligand>
        <name>S-adenosyl-L-methionine</name>
        <dbReference type="ChEBI" id="CHEBI:59789"/>
    </ligand>
</feature>
<keyword evidence="5 6" id="KW-0949">S-adenosyl-L-methionine</keyword>
<dbReference type="EC" id="2.1.1.170" evidence="6"/>
<feature type="binding site" evidence="6">
    <location>
        <position position="74"/>
    </location>
    <ligand>
        <name>S-adenosyl-L-methionine</name>
        <dbReference type="ChEBI" id="CHEBI:59789"/>
    </ligand>
</feature>
<proteinExistence type="inferred from homology"/>
<dbReference type="InterPro" id="IPR029063">
    <property type="entry name" value="SAM-dependent_MTases_sf"/>
</dbReference>
<name>A0ABQ4SNK6_9HYPH</name>
<comment type="similarity">
    <text evidence="6">Belongs to the methyltransferase superfamily. RNA methyltransferase RsmG family.</text>
</comment>
<comment type="caution">
    <text evidence="7">The sequence shown here is derived from an EMBL/GenBank/DDBJ whole genome shotgun (WGS) entry which is preliminary data.</text>
</comment>
<dbReference type="EMBL" id="BPQQ01000075">
    <property type="protein sequence ID" value="GJE03410.1"/>
    <property type="molecule type" value="Genomic_DNA"/>
</dbReference>
<evidence type="ECO:0000256" key="2">
    <source>
        <dbReference type="ARBA" id="ARBA00022552"/>
    </source>
</evidence>
<gene>
    <name evidence="6 7" type="primary">rsmG</name>
    <name evidence="7" type="ORF">GMJLKIPL_5364</name>
</gene>
<accession>A0ABQ4SNK6</accession>
<dbReference type="InterPro" id="IPR003682">
    <property type="entry name" value="rRNA_ssu_MeTfrase_G"/>
</dbReference>
<keyword evidence="3 6" id="KW-0489">Methyltransferase</keyword>
<dbReference type="Gene3D" id="3.40.50.150">
    <property type="entry name" value="Vaccinia Virus protein VP39"/>
    <property type="match status" value="1"/>
</dbReference>
<reference evidence="7" key="1">
    <citation type="journal article" date="2021" name="Front. Microbiol.">
        <title>Comprehensive Comparative Genomics and Phenotyping of Methylobacterium Species.</title>
        <authorList>
            <person name="Alessa O."/>
            <person name="Ogura Y."/>
            <person name="Fujitani Y."/>
            <person name="Takami H."/>
            <person name="Hayashi T."/>
            <person name="Sahin N."/>
            <person name="Tani A."/>
        </authorList>
    </citation>
    <scope>NUCLEOTIDE SEQUENCE</scope>
    <source>
        <strain evidence="7">DSM 17168</strain>
    </source>
</reference>